<comment type="subcellular location">
    <subcellularLocation>
        <location evidence="1">Membrane</location>
        <topology evidence="1">Single-pass membrane protein</topology>
    </subcellularLocation>
</comment>
<evidence type="ECO:0000256" key="5">
    <source>
        <dbReference type="SAM" id="Phobius"/>
    </source>
</evidence>
<evidence type="ECO:0000313" key="8">
    <source>
        <dbReference type="Proteomes" id="UP001500841"/>
    </source>
</evidence>
<name>A0ABP7X2D7_9SPHI</name>
<dbReference type="InterPro" id="IPR058982">
    <property type="entry name" value="Beta-barrel_AprE"/>
</dbReference>
<keyword evidence="8" id="KW-1185">Reference proteome</keyword>
<feature type="transmembrane region" description="Helical" evidence="5">
    <location>
        <begin position="27"/>
        <end position="49"/>
    </location>
</feature>
<dbReference type="EMBL" id="BAABCV010000011">
    <property type="protein sequence ID" value="GAA4102859.1"/>
    <property type="molecule type" value="Genomic_DNA"/>
</dbReference>
<dbReference type="Pfam" id="PF26002">
    <property type="entry name" value="Beta-barrel_AprE"/>
    <property type="match status" value="1"/>
</dbReference>
<evidence type="ECO:0000259" key="6">
    <source>
        <dbReference type="Pfam" id="PF26002"/>
    </source>
</evidence>
<dbReference type="PRINTS" id="PR01490">
    <property type="entry name" value="RTXTOXIND"/>
</dbReference>
<accession>A0ABP7X2D7</accession>
<keyword evidence="4 5" id="KW-0472">Membrane</keyword>
<dbReference type="InterPro" id="IPR050739">
    <property type="entry name" value="MFP"/>
</dbReference>
<gene>
    <name evidence="7" type="ORF">GCM10022392_30070</name>
</gene>
<protein>
    <submittedName>
        <fullName evidence="7">HlyD family efflux transporter periplasmic adaptor subunit</fullName>
    </submittedName>
</protein>
<evidence type="ECO:0000313" key="7">
    <source>
        <dbReference type="EMBL" id="GAA4102859.1"/>
    </source>
</evidence>
<evidence type="ECO:0000256" key="4">
    <source>
        <dbReference type="ARBA" id="ARBA00023136"/>
    </source>
</evidence>
<dbReference type="Proteomes" id="UP001500841">
    <property type="component" value="Unassembled WGS sequence"/>
</dbReference>
<reference evidence="8" key="1">
    <citation type="journal article" date="2019" name="Int. J. Syst. Evol. Microbiol.">
        <title>The Global Catalogue of Microorganisms (GCM) 10K type strain sequencing project: providing services to taxonomists for standard genome sequencing and annotation.</title>
        <authorList>
            <consortium name="The Broad Institute Genomics Platform"/>
            <consortium name="The Broad Institute Genome Sequencing Center for Infectious Disease"/>
            <person name="Wu L."/>
            <person name="Ma J."/>
        </authorList>
    </citation>
    <scope>NUCLEOTIDE SEQUENCE [LARGE SCALE GENOMIC DNA]</scope>
    <source>
        <strain evidence="8">JCM 17085</strain>
    </source>
</reference>
<evidence type="ECO:0000256" key="2">
    <source>
        <dbReference type="ARBA" id="ARBA00022692"/>
    </source>
</evidence>
<keyword evidence="2 5" id="KW-0812">Transmembrane</keyword>
<evidence type="ECO:0000256" key="1">
    <source>
        <dbReference type="ARBA" id="ARBA00004167"/>
    </source>
</evidence>
<proteinExistence type="predicted"/>
<sequence length="428" mass="49011">MSTTSTEDQLYHTEEIQDIIMSPPSWLLRWGIVLFFSVMVLIIGLSAFIRYPDIVSAPLKINSPNSPKPVVSKISGKLVKLLVRQNQHVISGQSLAYLESTANHDKVLKLLKNLKELQKQVLKDKPTTDIVFNQSINIEFGELQTAYQTFFQEYLSYKSAIDNGLYLKTKTYLKQDLKDIILQQQQLNSEKTLHQKELKLAEDEYEMHKKLKDAKVESQAEFRNEESKYLSQKSPLIQTEASLISANTNYSAKQKEILELDNQIIEEKDKFSQALNSLISQTEDWKSKYVLSASQNGKISYAGILQENQILTVNQEVFYINPGHEDFFGEMNIPQDNMGKIKEGQKVQIKLKSYPYEEYGMLTGRITYIADVPYKDSVFMSTVHFNSTRFTGLKQAKLKNGMTANAEIITEDASLLSRITRNITKMLK</sequence>
<feature type="domain" description="AprE-like beta-barrel" evidence="6">
    <location>
        <begin position="330"/>
        <end position="410"/>
    </location>
</feature>
<comment type="caution">
    <text evidence="7">The sequence shown here is derived from an EMBL/GenBank/DDBJ whole genome shotgun (WGS) entry which is preliminary data.</text>
</comment>
<dbReference type="PANTHER" id="PTHR30386:SF26">
    <property type="entry name" value="TRANSPORT PROTEIN COMB"/>
    <property type="match status" value="1"/>
</dbReference>
<dbReference type="PANTHER" id="PTHR30386">
    <property type="entry name" value="MEMBRANE FUSION SUBUNIT OF EMRAB-TOLC MULTIDRUG EFFLUX PUMP"/>
    <property type="match status" value="1"/>
</dbReference>
<keyword evidence="3 5" id="KW-1133">Transmembrane helix</keyword>
<dbReference type="Gene3D" id="2.40.30.170">
    <property type="match status" value="1"/>
</dbReference>
<dbReference type="RefSeq" id="WP_345106307.1">
    <property type="nucleotide sequence ID" value="NZ_BAABCV010000011.1"/>
</dbReference>
<evidence type="ECO:0000256" key="3">
    <source>
        <dbReference type="ARBA" id="ARBA00022989"/>
    </source>
</evidence>
<organism evidence="7 8">
    <name type="scientific">Mucilaginibacter panaciglaebae</name>
    <dbReference type="NCBI Taxonomy" id="502331"/>
    <lineage>
        <taxon>Bacteria</taxon>
        <taxon>Pseudomonadati</taxon>
        <taxon>Bacteroidota</taxon>
        <taxon>Sphingobacteriia</taxon>
        <taxon>Sphingobacteriales</taxon>
        <taxon>Sphingobacteriaceae</taxon>
        <taxon>Mucilaginibacter</taxon>
    </lineage>
</organism>